<evidence type="ECO:0008006" key="4">
    <source>
        <dbReference type="Google" id="ProtNLM"/>
    </source>
</evidence>
<organism evidence="2 3">
    <name type="scientific">Sinimarinibacterium thermocellulolyticum</name>
    <dbReference type="NCBI Taxonomy" id="3170016"/>
    <lineage>
        <taxon>Bacteria</taxon>
        <taxon>Pseudomonadati</taxon>
        <taxon>Pseudomonadota</taxon>
        <taxon>Gammaproteobacteria</taxon>
        <taxon>Nevskiales</taxon>
        <taxon>Nevskiaceae</taxon>
        <taxon>Sinimarinibacterium</taxon>
    </lineage>
</organism>
<keyword evidence="1" id="KW-0812">Transmembrane</keyword>
<gene>
    <name evidence="2" type="ORF">ABSH63_11675</name>
</gene>
<keyword evidence="1" id="KW-0472">Membrane</keyword>
<dbReference type="Proteomes" id="UP001465331">
    <property type="component" value="Unassembled WGS sequence"/>
</dbReference>
<feature type="transmembrane region" description="Helical" evidence="1">
    <location>
        <begin position="94"/>
        <end position="118"/>
    </location>
</feature>
<reference evidence="2 3" key="1">
    <citation type="submission" date="2024-06" db="EMBL/GenBank/DDBJ databases">
        <authorList>
            <person name="Li Z."/>
            <person name="Jiang Y."/>
        </authorList>
    </citation>
    <scope>NUCLEOTIDE SEQUENCE [LARGE SCALE GENOMIC DNA]</scope>
    <source>
        <strain evidence="2 3">HSW-8</strain>
    </source>
</reference>
<dbReference type="RefSeq" id="WP_352889947.1">
    <property type="nucleotide sequence ID" value="NZ_JBEPIJ010000013.1"/>
</dbReference>
<protein>
    <recommendedName>
        <fullName evidence="4">Peptidase family M50</fullName>
    </recommendedName>
</protein>
<name>A0ABV2ACV3_9GAMM</name>
<evidence type="ECO:0000313" key="3">
    <source>
        <dbReference type="Proteomes" id="UP001465331"/>
    </source>
</evidence>
<feature type="transmembrane region" description="Helical" evidence="1">
    <location>
        <begin position="34"/>
        <end position="54"/>
    </location>
</feature>
<evidence type="ECO:0000256" key="1">
    <source>
        <dbReference type="SAM" id="Phobius"/>
    </source>
</evidence>
<dbReference type="EMBL" id="JBEPIJ010000013">
    <property type="protein sequence ID" value="MES0874661.1"/>
    <property type="molecule type" value="Genomic_DNA"/>
</dbReference>
<accession>A0ABV2ACV3</accession>
<proteinExistence type="predicted"/>
<comment type="caution">
    <text evidence="2">The sequence shown here is derived from an EMBL/GenBank/DDBJ whole genome shotgun (WGS) entry which is preliminary data.</text>
</comment>
<sequence length="168" mass="17520">MKLPLKLLLRDLLIIAAAIVVREASHGLEASGSAAHWPLALVAGALLALAGYLVHEWGHLLGALASRSRVELPDTVAAVFLFKFDVGANDRRQFLWMSAGGFAASAIVVALSLALLSFDRLADGIALVLTGLGVLATAVLELPPAWRVLRGAGLPQQGPAFVGTKPSD</sequence>
<keyword evidence="1" id="KW-1133">Transmembrane helix</keyword>
<evidence type="ECO:0000313" key="2">
    <source>
        <dbReference type="EMBL" id="MES0874661.1"/>
    </source>
</evidence>
<feature type="transmembrane region" description="Helical" evidence="1">
    <location>
        <begin position="124"/>
        <end position="142"/>
    </location>
</feature>
<keyword evidence="3" id="KW-1185">Reference proteome</keyword>